<dbReference type="VEuPathDB" id="FungiDB:RhiirA1_473628"/>
<dbReference type="VEuPathDB" id="FungiDB:RhiirFUN_014023"/>
<accession>A0A2I1GEL1</accession>
<evidence type="ECO:0000313" key="3">
    <source>
        <dbReference type="Proteomes" id="UP000234323"/>
    </source>
</evidence>
<feature type="compositionally biased region" description="Basic residues" evidence="1">
    <location>
        <begin position="214"/>
        <end position="225"/>
    </location>
</feature>
<organism evidence="2 3">
    <name type="scientific">Rhizophagus irregularis</name>
    <dbReference type="NCBI Taxonomy" id="588596"/>
    <lineage>
        <taxon>Eukaryota</taxon>
        <taxon>Fungi</taxon>
        <taxon>Fungi incertae sedis</taxon>
        <taxon>Mucoromycota</taxon>
        <taxon>Glomeromycotina</taxon>
        <taxon>Glomeromycetes</taxon>
        <taxon>Glomerales</taxon>
        <taxon>Glomeraceae</taxon>
        <taxon>Rhizophagus</taxon>
    </lineage>
</organism>
<feature type="region of interest" description="Disordered" evidence="1">
    <location>
        <begin position="162"/>
        <end position="236"/>
    </location>
</feature>
<dbReference type="AlphaFoldDB" id="A0A2I1GEL1"/>
<feature type="compositionally biased region" description="Low complexity" evidence="1">
    <location>
        <begin position="179"/>
        <end position="196"/>
    </location>
</feature>
<dbReference type="Proteomes" id="UP000234323">
    <property type="component" value="Unassembled WGS sequence"/>
</dbReference>
<evidence type="ECO:0000256" key="1">
    <source>
        <dbReference type="SAM" id="MobiDB-lite"/>
    </source>
</evidence>
<name>A0A2I1GEL1_9GLOM</name>
<evidence type="ECO:0000313" key="2">
    <source>
        <dbReference type="EMBL" id="PKY45066.1"/>
    </source>
</evidence>
<reference evidence="2 3" key="1">
    <citation type="submission" date="2015-10" db="EMBL/GenBank/DDBJ databases">
        <title>Genome analyses suggest a sexual origin of heterokaryosis in a supposedly ancient asexual fungus.</title>
        <authorList>
            <person name="Ropars J."/>
            <person name="Sedzielewska K."/>
            <person name="Noel J."/>
            <person name="Charron P."/>
            <person name="Farinelli L."/>
            <person name="Marton T."/>
            <person name="Kruger M."/>
            <person name="Pelin A."/>
            <person name="Brachmann A."/>
            <person name="Corradi N."/>
        </authorList>
    </citation>
    <scope>NUCLEOTIDE SEQUENCE [LARGE SCALE GENOMIC DNA]</scope>
    <source>
        <strain evidence="2 3">A4</strain>
    </source>
</reference>
<proteinExistence type="predicted"/>
<comment type="caution">
    <text evidence="2">The sequence shown here is derived from an EMBL/GenBank/DDBJ whole genome shotgun (WGS) entry which is preliminary data.</text>
</comment>
<keyword evidence="3" id="KW-1185">Reference proteome</keyword>
<dbReference type="EMBL" id="LLXI01000362">
    <property type="protein sequence ID" value="PKY45066.1"/>
    <property type="molecule type" value="Genomic_DNA"/>
</dbReference>
<protein>
    <submittedName>
        <fullName evidence="2">Uncharacterized protein</fullName>
    </submittedName>
</protein>
<dbReference type="VEuPathDB" id="FungiDB:FUN_020424"/>
<sequence length="259" mass="29495">MATNKKLNKITVLNQSKKSSDLPQQNRILEKVVDETVSISKPTGAYINIAKILNLNNEEFNGYKSSIRDLIEAYIDVETSWEKQERRAILKIIEKFKGNNSHFPKTTGDWAIKELFRRSMNNKRAHQKRLKKKETEVILKKNKSVITRNKIKNKVVINSSGTACSSGTADDLSDKSDNNDNNTDVDNTNTNVSSGKSGKKKNDNNTDVNVSGKSGKKKNERKKSGRISNQPRKDYNENNKFSTFIIHIKYSVLFCIFYI</sequence>
<gene>
    <name evidence="2" type="ORF">RhiirA4_515573</name>
</gene>